<gene>
    <name evidence="11" type="ORF">A3179_02665</name>
    <name evidence="7" type="ORF">ACY89_12870</name>
    <name evidence="1" type="ORF">BGH80_01175</name>
    <name evidence="13" type="ORF">C6752_06420</name>
    <name evidence="12" type="ORF">CEB92_08740</name>
    <name evidence="18" type="ORF">CIR65_15155</name>
    <name evidence="21" type="ORF">D1343_02635</name>
    <name evidence="26" type="ORF">D3156_14410</name>
    <name evidence="19" type="ORF">D3E07_07250</name>
    <name evidence="20" type="ORF">D3I79_10510</name>
    <name evidence="2" type="ORF">D6273_02330</name>
    <name evidence="3" type="ORF">D6Y68_10385</name>
    <name evidence="4" type="ORF">D9A38_04770</name>
    <name evidence="5" type="ORF">D9U58_07120</name>
    <name evidence="27" type="ORF">DKO31_02710</name>
    <name evidence="6" type="ORF">DM626_08180</name>
    <name evidence="14" type="ORF">DM640_12650</name>
    <name evidence="24" type="ORF">DML56_05060</name>
    <name evidence="23" type="ORF">DN913_09005</name>
    <name evidence="25" type="ORF">DN953_03920</name>
    <name evidence="22" type="ORF">DOQ15_14200</name>
    <name evidence="15" type="ORF">DR951_05580</name>
    <name evidence="16" type="ORF">DT111_06300</name>
    <name evidence="8" type="ORF">DTE28_05255</name>
    <name evidence="9" type="ORF">DVE68_02410</name>
    <name evidence="10" type="ORF">DXS28_07680</name>
    <name evidence="17" type="ORF">DYO51_11595</name>
</gene>
<evidence type="ECO:0000313" key="21">
    <source>
        <dbReference type="EMBL" id="ECV0620066.1"/>
    </source>
</evidence>
<comment type="caution">
    <text evidence="2">The sequence shown here is derived from an EMBL/GenBank/DDBJ whole genome shotgun (WGS) entry which is preliminary data.</text>
</comment>
<name>A0A3V3B493_SALET</name>
<dbReference type="EMBL" id="AAKRLS010000010">
    <property type="protein sequence ID" value="ECU9198697.1"/>
    <property type="molecule type" value="Genomic_DNA"/>
</dbReference>
<evidence type="ECO:0000313" key="24">
    <source>
        <dbReference type="EMBL" id="ECV4437047.1"/>
    </source>
</evidence>
<evidence type="ECO:0000313" key="26">
    <source>
        <dbReference type="EMBL" id="ECV5196955.1"/>
    </source>
</evidence>
<evidence type="ECO:0000313" key="5">
    <source>
        <dbReference type="EMBL" id="EBZ3303517.1"/>
    </source>
</evidence>
<organism evidence="2">
    <name type="scientific">Salmonella enterica subsp. enterica serovar Kentucky</name>
    <dbReference type="NCBI Taxonomy" id="192955"/>
    <lineage>
        <taxon>Bacteria</taxon>
        <taxon>Pseudomonadati</taxon>
        <taxon>Pseudomonadota</taxon>
        <taxon>Gammaproteobacteria</taxon>
        <taxon>Enterobacterales</taxon>
        <taxon>Enterobacteriaceae</taxon>
        <taxon>Salmonella</taxon>
    </lineage>
</organism>
<evidence type="ECO:0000313" key="12">
    <source>
        <dbReference type="EMBL" id="ECT8990609.1"/>
    </source>
</evidence>
<proteinExistence type="predicted"/>
<evidence type="ECO:0000313" key="28">
    <source>
        <dbReference type="Proteomes" id="UP000365067"/>
    </source>
</evidence>
<dbReference type="EMBL" id="AAKSVW010000005">
    <property type="protein sequence ID" value="ECV0333601.1"/>
    <property type="molecule type" value="Genomic_DNA"/>
</dbReference>
<dbReference type="EMBL" id="AAKLNX010000006">
    <property type="protein sequence ID" value="ECT0509198.1"/>
    <property type="molecule type" value="Genomic_DNA"/>
</dbReference>
<evidence type="ECO:0000313" key="27">
    <source>
        <dbReference type="EMBL" id="ECV5587737.1"/>
    </source>
</evidence>
<dbReference type="EMBL" id="AAKOFV010000007">
    <property type="protein sequence ID" value="ECT8990609.1"/>
    <property type="molecule type" value="Genomic_DNA"/>
</dbReference>
<dbReference type="EMBL" id="AAKOWS010000015">
    <property type="protein sequence ID" value="ECU1023374.1"/>
    <property type="molecule type" value="Genomic_DNA"/>
</dbReference>
<evidence type="ECO:0000313" key="10">
    <source>
        <dbReference type="EMBL" id="ECT1897758.1"/>
    </source>
</evidence>
<dbReference type="EMBL" id="AAHPMI010000004">
    <property type="protein sequence ID" value="EBY9107378.1"/>
    <property type="molecule type" value="Genomic_DNA"/>
</dbReference>
<dbReference type="EMBL" id="AAKRWR010000005">
    <property type="protein sequence ID" value="ECV4437047.1"/>
    <property type="molecule type" value="Genomic_DNA"/>
</dbReference>
<dbReference type="EMBL" id="AAKSBM010000051">
    <property type="protein sequence ID" value="ECV3408198.1"/>
    <property type="molecule type" value="Genomic_DNA"/>
</dbReference>
<dbReference type="Proteomes" id="UP000839903">
    <property type="component" value="Unassembled WGS sequence"/>
</dbReference>
<dbReference type="EMBL" id="AAHQMV010000003">
    <property type="protein sequence ID" value="EBZ2430913.1"/>
    <property type="molecule type" value="Genomic_DNA"/>
</dbReference>
<dbReference type="EMBL" id="AAKTLY010000019">
    <property type="protein sequence ID" value="ECV5196955.1"/>
    <property type="molecule type" value="Genomic_DNA"/>
</dbReference>
<dbReference type="EMBL" id="AAHQUD010000004">
    <property type="protein sequence ID" value="EBZ3303517.1"/>
    <property type="molecule type" value="Genomic_DNA"/>
</dbReference>
<evidence type="ECO:0000313" key="23">
    <source>
        <dbReference type="EMBL" id="ECV3650831.1"/>
    </source>
</evidence>
<evidence type="ECO:0000313" key="16">
    <source>
        <dbReference type="EMBL" id="ECU2525340.1"/>
    </source>
</evidence>
<dbReference type="EMBL" id="AAKRVG010000004">
    <property type="protein sequence ID" value="ECV5587737.1"/>
    <property type="molecule type" value="Genomic_DNA"/>
</dbReference>
<dbReference type="Proteomes" id="UP000365067">
    <property type="component" value="Unassembled WGS sequence"/>
</dbReference>
<evidence type="ECO:0000313" key="11">
    <source>
        <dbReference type="EMBL" id="ECT6381415.1"/>
    </source>
</evidence>
<dbReference type="EMBL" id="AAKTJV010000004">
    <property type="protein sequence ID" value="ECV4828198.1"/>
    <property type="molecule type" value="Genomic_DNA"/>
</dbReference>
<evidence type="ECO:0000313" key="1">
    <source>
        <dbReference type="EMBL" id="EBW8722461.1"/>
    </source>
</evidence>
<dbReference type="EMBL" id="AAKPHH010000008">
    <property type="protein sequence ID" value="ECU2378006.1"/>
    <property type="molecule type" value="Genomic_DNA"/>
</dbReference>
<evidence type="ECO:0000313" key="9">
    <source>
        <dbReference type="EMBL" id="ECT1652865.1"/>
    </source>
</evidence>
<evidence type="ECO:0000313" key="18">
    <source>
        <dbReference type="EMBL" id="ECU9198697.1"/>
    </source>
</evidence>
<evidence type="ECO:0000313" key="8">
    <source>
        <dbReference type="EMBL" id="ECT1148585.1"/>
    </source>
</evidence>
<reference evidence="2" key="2">
    <citation type="submission" date="2018-09" db="EMBL/GenBank/DDBJ databases">
        <authorList>
            <consortium name="GenomeTrakr network: Whole genome sequencing for foodborne pathogen traceback"/>
        </authorList>
    </citation>
    <scope>NUCLEOTIDE SEQUENCE</scope>
    <source>
        <strain evidence="7">CFSAN030068</strain>
        <strain evidence="24">FSIS11809753</strain>
        <strain evidence="27">FSIS11809920</strain>
        <strain evidence="14">FSIS11810082</strain>
        <strain evidence="15">FSIS11811171</strain>
        <strain evidence="8">FSIS11811492</strain>
        <strain evidence="9">FSIS11811977</strain>
        <strain evidence="10">FSIS11812281</strain>
        <strain evidence="2">FSIS11813729</strain>
        <strain evidence="26">FSIS11813790</strain>
        <strain evidence="12">FSIS1701847</strain>
        <strain evidence="18">FSIS1703277</strain>
        <strain evidence="25">FSIS21821682</strain>
        <strain evidence="6">FSIS21821754</strain>
        <strain evidence="22">FSIS21821883</strain>
        <strain evidence="23">FSIS31800522</strain>
        <strain evidence="16">FSIS31800719</strain>
        <strain evidence="21">FSIS31800927</strain>
        <strain evidence="19">FSIS31800955</strain>
        <strain evidence="4">FSIS31801101</strain>
        <strain evidence="5">FSIS31801138</strain>
        <strain evidence="1 28">IA-2010122881</strain>
    </source>
</reference>
<dbReference type="EMBL" id="AAKLTE010000006">
    <property type="protein sequence ID" value="ECT1148585.1"/>
    <property type="molecule type" value="Genomic_DNA"/>
</dbReference>
<dbReference type="AlphaFoldDB" id="A0A3V3B493"/>
<evidence type="ECO:0000313" key="2">
    <source>
        <dbReference type="EMBL" id="EBY9107378.1"/>
    </source>
</evidence>
<evidence type="ECO:0000313" key="15">
    <source>
        <dbReference type="EMBL" id="ECU2378006.1"/>
    </source>
</evidence>
<dbReference type="EMBL" id="AAHPLT010000015">
    <property type="protein sequence ID" value="EBY9234886.1"/>
    <property type="molecule type" value="Genomic_DNA"/>
</dbReference>
<evidence type="ECO:0000313" key="20">
    <source>
        <dbReference type="EMBL" id="ECV0371956.1"/>
    </source>
</evidence>
<evidence type="ECO:0000313" key="3">
    <source>
        <dbReference type="EMBL" id="EBY9234886.1"/>
    </source>
</evidence>
<dbReference type="EMBL" id="AAKLXH010000003">
    <property type="protein sequence ID" value="ECT1652865.1"/>
    <property type="molecule type" value="Genomic_DNA"/>
</dbReference>
<dbReference type="EMBL" id="AAKNKF010000002">
    <property type="protein sequence ID" value="ECT6381415.1"/>
    <property type="molecule type" value="Genomic_DNA"/>
</dbReference>
<dbReference type="EMBL" id="AAKSWN010000015">
    <property type="protein sequence ID" value="ECV0371956.1"/>
    <property type="molecule type" value="Genomic_DNA"/>
</dbReference>
<evidence type="ECO:0000313" key="6">
    <source>
        <dbReference type="EMBL" id="ECS9490798.1"/>
    </source>
</evidence>
<dbReference type="EMBL" id="AAKPQU010000016">
    <property type="protein sequence ID" value="ECU3469275.1"/>
    <property type="molecule type" value="Genomic_DNA"/>
</dbReference>
<dbReference type="EMBL" id="AAKLFR010000007">
    <property type="protein sequence ID" value="ECS9490798.1"/>
    <property type="molecule type" value="Genomic_DNA"/>
</dbReference>
<accession>A0A3V3B493</accession>
<dbReference type="EMBL" id="AAKPJA010000007">
    <property type="protein sequence ID" value="ECU2525340.1"/>
    <property type="molecule type" value="Genomic_DNA"/>
</dbReference>
<dbReference type="EMBL" id="AAHJMM010000001">
    <property type="protein sequence ID" value="EBW8722461.1"/>
    <property type="molecule type" value="Genomic_DNA"/>
</dbReference>
<evidence type="ECO:0000313" key="17">
    <source>
        <dbReference type="EMBL" id="ECU3469275.1"/>
    </source>
</evidence>
<evidence type="ECO:0000313" key="14">
    <source>
        <dbReference type="EMBL" id="ECU1023374.1"/>
    </source>
</evidence>
<sequence length="62" mass="7300">MPGKRLLHSSYRDLSVQTLILRQNPLKTFIFIVKPPYLAPQSFRPYIVNGSLRARKFVMTFF</sequence>
<dbReference type="EMBL" id="AAKSVH010000003">
    <property type="protein sequence ID" value="ECV0620066.1"/>
    <property type="molecule type" value="Genomic_DNA"/>
</dbReference>
<evidence type="ECO:0000313" key="25">
    <source>
        <dbReference type="EMBL" id="ECV4828198.1"/>
    </source>
</evidence>
<dbReference type="EMBL" id="AAKLZF010000011">
    <property type="protein sequence ID" value="ECT1897758.1"/>
    <property type="molecule type" value="Genomic_DNA"/>
</dbReference>
<protein>
    <submittedName>
        <fullName evidence="2">Uncharacterized protein</fullName>
    </submittedName>
</protein>
<evidence type="ECO:0000313" key="22">
    <source>
        <dbReference type="EMBL" id="ECV3408198.1"/>
    </source>
</evidence>
<evidence type="ECO:0000313" key="19">
    <source>
        <dbReference type="EMBL" id="ECV0333601.1"/>
    </source>
</evidence>
<dbReference type="EMBL" id="AAKSAY010000007">
    <property type="protein sequence ID" value="ECV3650831.1"/>
    <property type="molecule type" value="Genomic_DNA"/>
</dbReference>
<evidence type="ECO:0000313" key="4">
    <source>
        <dbReference type="EMBL" id="EBZ2430913.1"/>
    </source>
</evidence>
<evidence type="ECO:0000313" key="13">
    <source>
        <dbReference type="EMBL" id="ECU0318153.1"/>
    </source>
</evidence>
<evidence type="ECO:0000313" key="7">
    <source>
        <dbReference type="EMBL" id="ECT0509198.1"/>
    </source>
</evidence>
<reference evidence="11" key="1">
    <citation type="submission" date="2018-07" db="EMBL/GenBank/DDBJ databases">
        <authorList>
            <consortium name="NARMS: The National Antimicrobial Resistance Monitoring System"/>
        </authorList>
    </citation>
    <scope>NUCLEOTIDE SEQUENCE</scope>
    <source>
        <strain evidence="17">CVM N17S1400</strain>
        <strain evidence="11">CVM N57958F</strain>
        <strain evidence="13">FSIS11808073</strain>
        <strain evidence="20">FSIS11813416</strain>
        <strain evidence="3">FSIS11814102</strain>
    </source>
</reference>
<dbReference type="EMBL" id="AAKOQU010000004">
    <property type="protein sequence ID" value="ECU0318153.1"/>
    <property type="molecule type" value="Genomic_DNA"/>
</dbReference>